<evidence type="ECO:0000313" key="3">
    <source>
        <dbReference type="EMBL" id="CAH3160247.1"/>
    </source>
</evidence>
<organism evidence="3 4">
    <name type="scientific">Porites lobata</name>
    <dbReference type="NCBI Taxonomy" id="104759"/>
    <lineage>
        <taxon>Eukaryota</taxon>
        <taxon>Metazoa</taxon>
        <taxon>Cnidaria</taxon>
        <taxon>Anthozoa</taxon>
        <taxon>Hexacorallia</taxon>
        <taxon>Scleractinia</taxon>
        <taxon>Fungiina</taxon>
        <taxon>Poritidae</taxon>
        <taxon>Porites</taxon>
    </lineage>
</organism>
<keyword evidence="4" id="KW-1185">Reference proteome</keyword>
<keyword evidence="2" id="KW-0812">Transmembrane</keyword>
<evidence type="ECO:0000256" key="1">
    <source>
        <dbReference type="SAM" id="MobiDB-lite"/>
    </source>
</evidence>
<evidence type="ECO:0000313" key="4">
    <source>
        <dbReference type="Proteomes" id="UP001159405"/>
    </source>
</evidence>
<dbReference type="EMBL" id="CALNXK010000116">
    <property type="protein sequence ID" value="CAH3160247.1"/>
    <property type="molecule type" value="Genomic_DNA"/>
</dbReference>
<name>A0ABN8QD34_9CNID</name>
<feature type="region of interest" description="Disordered" evidence="1">
    <location>
        <begin position="97"/>
        <end position="178"/>
    </location>
</feature>
<protein>
    <submittedName>
        <fullName evidence="3">Uncharacterized protein</fullName>
    </submittedName>
</protein>
<keyword evidence="2" id="KW-0472">Membrane</keyword>
<evidence type="ECO:0000256" key="2">
    <source>
        <dbReference type="SAM" id="Phobius"/>
    </source>
</evidence>
<feature type="compositionally biased region" description="Basic and acidic residues" evidence="1">
    <location>
        <begin position="152"/>
        <end position="174"/>
    </location>
</feature>
<dbReference type="Proteomes" id="UP001159405">
    <property type="component" value="Unassembled WGS sequence"/>
</dbReference>
<proteinExistence type="predicted"/>
<comment type="caution">
    <text evidence="3">The sequence shown here is derived from an EMBL/GenBank/DDBJ whole genome shotgun (WGS) entry which is preliminary data.</text>
</comment>
<gene>
    <name evidence="3" type="ORF">PLOB_00004187</name>
</gene>
<feature type="transmembrane region" description="Helical" evidence="2">
    <location>
        <begin position="59"/>
        <end position="75"/>
    </location>
</feature>
<reference evidence="3 4" key="1">
    <citation type="submission" date="2022-05" db="EMBL/GenBank/DDBJ databases">
        <authorList>
            <consortium name="Genoscope - CEA"/>
            <person name="William W."/>
        </authorList>
    </citation>
    <scope>NUCLEOTIDE SEQUENCE [LARGE SCALE GENOMIC DNA]</scope>
</reference>
<feature type="compositionally biased region" description="Polar residues" evidence="1">
    <location>
        <begin position="103"/>
        <end position="113"/>
    </location>
</feature>
<keyword evidence="2" id="KW-1133">Transmembrane helix</keyword>
<sequence length="466" mass="52926">MRNSGIGYKGATSYILTIGTPFCAKFKDASQAFAYTAFALRVVMAVFENRQKKSFYRMLCARLILILAFILLASGRPSPELSLEEIEKELQQLSAHVSDDATDVTSKSVNDQTKSTKEDASKKTETEVPKELTSKTREVPKENLETLAKTLTKTEQKKDATKETTSDNKDKKTTDTSADSVVRLPLQKKQDFRDSAAYRRLMELDAANSQYQKTPIRKPVFPEAPFKRTHGYPEVPRQYASYGFEKFDKPLQTKSRYYDIPARRTYGTELLNRSPQIPPDARSLHDDSQARRRNFLPHSDPMELLKRLSADHTVSDTNRQGFLPNPNPNVNLRGLPSDMTRAERVSSWSGGSWFPDSKPVKIPGKLPPPDLPDVTSRSFNVVHKQSSDTELEDLIHGKEGITDLEKRKRYLMDQLAEKIKLKVAEAHKRGIKIPDKITDFLWDYESQRGREARMVSSLFSAQKGMN</sequence>
<accession>A0ABN8QD34</accession>
<feature type="compositionally biased region" description="Basic and acidic residues" evidence="1">
    <location>
        <begin position="114"/>
        <end position="144"/>
    </location>
</feature>